<proteinExistence type="predicted"/>
<gene>
    <name evidence="1" type="ORF">FWILDA_LOCUS13425</name>
</gene>
<sequence>MKDWVRFELGKVYCSKEAGGKEIPFVLLFNNDFNFEQLLSILNIQPLTLKHQWYLYNKIRQYVDEEFKDVLCPSSFN</sequence>
<dbReference type="AlphaFoldDB" id="A0A9W4T084"/>
<comment type="caution">
    <text evidence="1">The sequence shown here is derived from an EMBL/GenBank/DDBJ whole genome shotgun (WGS) entry which is preliminary data.</text>
</comment>
<dbReference type="EMBL" id="CAMKVN010005009">
    <property type="protein sequence ID" value="CAI2188129.1"/>
    <property type="molecule type" value="Genomic_DNA"/>
</dbReference>
<evidence type="ECO:0000313" key="1">
    <source>
        <dbReference type="EMBL" id="CAI2188129.1"/>
    </source>
</evidence>
<evidence type="ECO:0000313" key="2">
    <source>
        <dbReference type="Proteomes" id="UP001153678"/>
    </source>
</evidence>
<reference evidence="1" key="1">
    <citation type="submission" date="2022-08" db="EMBL/GenBank/DDBJ databases">
        <authorList>
            <person name="Kallberg Y."/>
            <person name="Tangrot J."/>
            <person name="Rosling A."/>
        </authorList>
    </citation>
    <scope>NUCLEOTIDE SEQUENCE</scope>
    <source>
        <strain evidence="1">Wild A</strain>
    </source>
</reference>
<name>A0A9W4T084_9GLOM</name>
<keyword evidence="2" id="KW-1185">Reference proteome</keyword>
<protein>
    <submittedName>
        <fullName evidence="1">1405_t:CDS:1</fullName>
    </submittedName>
</protein>
<accession>A0A9W4T084</accession>
<dbReference type="OrthoDB" id="7488569at2759"/>
<organism evidence="1 2">
    <name type="scientific">Funneliformis geosporum</name>
    <dbReference type="NCBI Taxonomy" id="1117311"/>
    <lineage>
        <taxon>Eukaryota</taxon>
        <taxon>Fungi</taxon>
        <taxon>Fungi incertae sedis</taxon>
        <taxon>Mucoromycota</taxon>
        <taxon>Glomeromycotina</taxon>
        <taxon>Glomeromycetes</taxon>
        <taxon>Glomerales</taxon>
        <taxon>Glomeraceae</taxon>
        <taxon>Funneliformis</taxon>
    </lineage>
</organism>
<dbReference type="Proteomes" id="UP001153678">
    <property type="component" value="Unassembled WGS sequence"/>
</dbReference>